<sequence length="219" mass="23683">MGWSGPGRQRHRAARMRVGHACGGGTSLPGWLEGACAFVRSARLRDGFVRFIGRSGPCLWGRRPGRSARVHAATRGRRHGSTPYASIADDSEVVRNRPIKCCDGFHSISHYLPAPAIRGDGARRDGLTIREILTGGSCKRTSAALEARVCNCGHAGHARGSRYIRLRRLACAEACSAASRSAPIMSRRRTGTGQRGRTRIERGSNGTPRMSTLRGRIPS</sequence>
<dbReference type="Proteomes" id="UP000250416">
    <property type="component" value="Unassembled WGS sequence"/>
</dbReference>
<organism evidence="2 3">
    <name type="scientific">Burkholderia cepacia</name>
    <name type="common">Pseudomonas cepacia</name>
    <dbReference type="NCBI Taxonomy" id="292"/>
    <lineage>
        <taxon>Bacteria</taxon>
        <taxon>Pseudomonadati</taxon>
        <taxon>Pseudomonadota</taxon>
        <taxon>Betaproteobacteria</taxon>
        <taxon>Burkholderiales</taxon>
        <taxon>Burkholderiaceae</taxon>
        <taxon>Burkholderia</taxon>
        <taxon>Burkholderia cepacia complex</taxon>
    </lineage>
</organism>
<evidence type="ECO:0000313" key="2">
    <source>
        <dbReference type="EMBL" id="SPV18421.1"/>
    </source>
</evidence>
<name>A0AAE8NE59_BURCE</name>
<dbReference type="AlphaFoldDB" id="A0AAE8NE59"/>
<reference evidence="2 3" key="1">
    <citation type="submission" date="2018-06" db="EMBL/GenBank/DDBJ databases">
        <authorList>
            <consortium name="Pathogen Informatics"/>
            <person name="Doyle S."/>
        </authorList>
    </citation>
    <scope>NUCLEOTIDE SEQUENCE [LARGE SCALE GENOMIC DNA]</scope>
    <source>
        <strain evidence="2 3">NCTC10661</strain>
    </source>
</reference>
<accession>A0AAE8NE59</accession>
<dbReference type="EMBL" id="UARD01000012">
    <property type="protein sequence ID" value="SPV18421.1"/>
    <property type="molecule type" value="Genomic_DNA"/>
</dbReference>
<proteinExistence type="predicted"/>
<evidence type="ECO:0000256" key="1">
    <source>
        <dbReference type="SAM" id="MobiDB-lite"/>
    </source>
</evidence>
<evidence type="ECO:0000313" key="3">
    <source>
        <dbReference type="Proteomes" id="UP000250416"/>
    </source>
</evidence>
<gene>
    <name evidence="2" type="ORF">NCTC10661_02752</name>
</gene>
<feature type="region of interest" description="Disordered" evidence="1">
    <location>
        <begin position="187"/>
        <end position="219"/>
    </location>
</feature>
<comment type="caution">
    <text evidence="2">The sequence shown here is derived from an EMBL/GenBank/DDBJ whole genome shotgun (WGS) entry which is preliminary data.</text>
</comment>
<protein>
    <submittedName>
        <fullName evidence="2">Uncharacterized protein</fullName>
    </submittedName>
</protein>